<evidence type="ECO:0000313" key="3">
    <source>
        <dbReference type="Proteomes" id="UP001244011"/>
    </source>
</evidence>
<evidence type="ECO:0000313" key="2">
    <source>
        <dbReference type="EMBL" id="KAK1764572.1"/>
    </source>
</evidence>
<keyword evidence="1" id="KW-0732">Signal</keyword>
<sequence length="88" mass="10196">MGVHGALSGIWLLFDASLASPGTWEIAESSQRERVNKTEIPTSCEERDLLCISCIRQEWRILVWDKFYVLTHRVSALWRYSTDQSTHL</sequence>
<name>A0AAJ0BWX5_9PEZI</name>
<reference evidence="2" key="1">
    <citation type="submission" date="2023-06" db="EMBL/GenBank/DDBJ databases">
        <title>Genome-scale phylogeny and comparative genomics of the fungal order Sordariales.</title>
        <authorList>
            <consortium name="Lawrence Berkeley National Laboratory"/>
            <person name="Hensen N."/>
            <person name="Bonometti L."/>
            <person name="Westerberg I."/>
            <person name="Brannstrom I.O."/>
            <person name="Guillou S."/>
            <person name="Cros-Aarteil S."/>
            <person name="Calhoun S."/>
            <person name="Haridas S."/>
            <person name="Kuo A."/>
            <person name="Mondo S."/>
            <person name="Pangilinan J."/>
            <person name="Riley R."/>
            <person name="Labutti K."/>
            <person name="Andreopoulos B."/>
            <person name="Lipzen A."/>
            <person name="Chen C."/>
            <person name="Yanf M."/>
            <person name="Daum C."/>
            <person name="Ng V."/>
            <person name="Clum A."/>
            <person name="Steindorff A."/>
            <person name="Ohm R."/>
            <person name="Martin F."/>
            <person name="Silar P."/>
            <person name="Natvig D."/>
            <person name="Lalanne C."/>
            <person name="Gautier V."/>
            <person name="Ament-Velasquez S.L."/>
            <person name="Kruys A."/>
            <person name="Hutchinson M.I."/>
            <person name="Powell A.J."/>
            <person name="Barry K."/>
            <person name="Miller A.N."/>
            <person name="Grigoriev I.V."/>
            <person name="Debuchy R."/>
            <person name="Gladieux P."/>
            <person name="Thoren M.H."/>
            <person name="Johannesson H."/>
        </authorList>
    </citation>
    <scope>NUCLEOTIDE SEQUENCE</scope>
    <source>
        <strain evidence="2">8032-3</strain>
    </source>
</reference>
<protein>
    <recommendedName>
        <fullName evidence="4">Secreted protein</fullName>
    </recommendedName>
</protein>
<feature type="signal peptide" evidence="1">
    <location>
        <begin position="1"/>
        <end position="19"/>
    </location>
</feature>
<feature type="chain" id="PRO_5042522163" description="Secreted protein" evidence="1">
    <location>
        <begin position="20"/>
        <end position="88"/>
    </location>
</feature>
<dbReference type="EMBL" id="MU839019">
    <property type="protein sequence ID" value="KAK1764572.1"/>
    <property type="molecule type" value="Genomic_DNA"/>
</dbReference>
<accession>A0AAJ0BWX5</accession>
<gene>
    <name evidence="2" type="ORF">QBC33DRAFT_546448</name>
</gene>
<evidence type="ECO:0000256" key="1">
    <source>
        <dbReference type="SAM" id="SignalP"/>
    </source>
</evidence>
<evidence type="ECO:0008006" key="4">
    <source>
        <dbReference type="Google" id="ProtNLM"/>
    </source>
</evidence>
<dbReference type="RefSeq" id="XP_060280785.1">
    <property type="nucleotide sequence ID" value="XM_060428664.1"/>
</dbReference>
<dbReference type="AlphaFoldDB" id="A0AAJ0BWX5"/>
<dbReference type="Proteomes" id="UP001244011">
    <property type="component" value="Unassembled WGS sequence"/>
</dbReference>
<organism evidence="2 3">
    <name type="scientific">Phialemonium atrogriseum</name>
    <dbReference type="NCBI Taxonomy" id="1093897"/>
    <lineage>
        <taxon>Eukaryota</taxon>
        <taxon>Fungi</taxon>
        <taxon>Dikarya</taxon>
        <taxon>Ascomycota</taxon>
        <taxon>Pezizomycotina</taxon>
        <taxon>Sordariomycetes</taxon>
        <taxon>Sordariomycetidae</taxon>
        <taxon>Cephalothecales</taxon>
        <taxon>Cephalothecaceae</taxon>
        <taxon>Phialemonium</taxon>
    </lineage>
</organism>
<keyword evidence="3" id="KW-1185">Reference proteome</keyword>
<comment type="caution">
    <text evidence="2">The sequence shown here is derived from an EMBL/GenBank/DDBJ whole genome shotgun (WGS) entry which is preliminary data.</text>
</comment>
<dbReference type="GeneID" id="85311851"/>
<proteinExistence type="predicted"/>